<protein>
    <submittedName>
        <fullName evidence="1">Uncharacterized protein</fullName>
    </submittedName>
</protein>
<proteinExistence type="predicted"/>
<organism evidence="1 2">
    <name type="scientific">Siccirubricoccus soli</name>
    <dbReference type="NCBI Taxonomy" id="2899147"/>
    <lineage>
        <taxon>Bacteria</taxon>
        <taxon>Pseudomonadati</taxon>
        <taxon>Pseudomonadota</taxon>
        <taxon>Alphaproteobacteria</taxon>
        <taxon>Acetobacterales</taxon>
        <taxon>Roseomonadaceae</taxon>
        <taxon>Siccirubricoccus</taxon>
    </lineage>
</organism>
<evidence type="ECO:0000313" key="1">
    <source>
        <dbReference type="EMBL" id="MCO6416956.1"/>
    </source>
</evidence>
<evidence type="ECO:0000313" key="2">
    <source>
        <dbReference type="Proteomes" id="UP001523392"/>
    </source>
</evidence>
<sequence length="69" mass="7056">MTLPIAEDFAAIAARLRDIRAAEQPRTGAAPPQAVPEQYAGFYHWLTGGGAWGPPSVPAAAAEPAEAAG</sequence>
<comment type="caution">
    <text evidence="1">The sequence shown here is derived from an EMBL/GenBank/DDBJ whole genome shotgun (WGS) entry which is preliminary data.</text>
</comment>
<gene>
    <name evidence="1" type="ORF">JYK14_12410</name>
</gene>
<keyword evidence="2" id="KW-1185">Reference proteome</keyword>
<dbReference type="RefSeq" id="WP_252953582.1">
    <property type="nucleotide sequence ID" value="NZ_JAFIRR010000071.1"/>
</dbReference>
<name>A0ABT1D4W7_9PROT</name>
<dbReference type="EMBL" id="JAFIRR010000071">
    <property type="protein sequence ID" value="MCO6416956.1"/>
    <property type="molecule type" value="Genomic_DNA"/>
</dbReference>
<accession>A0ABT1D4W7</accession>
<dbReference type="Proteomes" id="UP001523392">
    <property type="component" value="Unassembled WGS sequence"/>
</dbReference>
<reference evidence="1 2" key="1">
    <citation type="submission" date="2021-12" db="EMBL/GenBank/DDBJ databases">
        <title>Siccirubricoccus leaddurans sp. nov., a high concentration Zn2+ tolerance bacterium.</title>
        <authorList>
            <person name="Cao Y."/>
        </authorList>
    </citation>
    <scope>NUCLEOTIDE SEQUENCE [LARGE SCALE GENOMIC DNA]</scope>
    <source>
        <strain evidence="1 2">KC 17139</strain>
    </source>
</reference>